<gene>
    <name evidence="2" type="ORF">D4765_11710</name>
</gene>
<dbReference type="Proteomes" id="UP000306192">
    <property type="component" value="Unassembled WGS sequence"/>
</dbReference>
<comment type="caution">
    <text evidence="2">The sequence shown here is derived from an EMBL/GenBank/DDBJ whole genome shotgun (WGS) entry which is preliminary data.</text>
</comment>
<organism evidence="2 3">
    <name type="scientific">Subtercola vilae</name>
    <dbReference type="NCBI Taxonomy" id="2056433"/>
    <lineage>
        <taxon>Bacteria</taxon>
        <taxon>Bacillati</taxon>
        <taxon>Actinomycetota</taxon>
        <taxon>Actinomycetes</taxon>
        <taxon>Micrococcales</taxon>
        <taxon>Microbacteriaceae</taxon>
        <taxon>Subtercola</taxon>
    </lineage>
</organism>
<reference evidence="2 3" key="1">
    <citation type="journal article" date="2019" name="Microorganisms">
        <title>Systematic Affiliation and Genome Analysis of Subtercola vilae DB165(T) with Particular Emphasis on Cold Adaptation of an Isolate from a High-Altitude Cold Volcano Lake.</title>
        <authorList>
            <person name="Villalobos A.S."/>
            <person name="Wiese J."/>
            <person name="Imhoff J.F."/>
            <person name="Dorador C."/>
            <person name="Keller A."/>
            <person name="Hentschel U."/>
        </authorList>
    </citation>
    <scope>NUCLEOTIDE SEQUENCE [LARGE SCALE GENOMIC DNA]</scope>
    <source>
        <strain evidence="2 3">DB165</strain>
    </source>
</reference>
<keyword evidence="1" id="KW-0812">Transmembrane</keyword>
<keyword evidence="1" id="KW-0472">Membrane</keyword>
<evidence type="ECO:0000313" key="3">
    <source>
        <dbReference type="Proteomes" id="UP000306192"/>
    </source>
</evidence>
<dbReference type="EMBL" id="QYRT01000022">
    <property type="protein sequence ID" value="TIH34953.1"/>
    <property type="molecule type" value="Genomic_DNA"/>
</dbReference>
<evidence type="ECO:0000313" key="2">
    <source>
        <dbReference type="EMBL" id="TIH34953.1"/>
    </source>
</evidence>
<proteinExistence type="predicted"/>
<name>A0A4T2BT65_9MICO</name>
<dbReference type="AlphaFoldDB" id="A0A4T2BT65"/>
<evidence type="ECO:0000256" key="1">
    <source>
        <dbReference type="SAM" id="Phobius"/>
    </source>
</evidence>
<keyword evidence="3" id="KW-1185">Reference proteome</keyword>
<protein>
    <submittedName>
        <fullName evidence="2">Uncharacterized protein</fullName>
    </submittedName>
</protein>
<keyword evidence="1" id="KW-1133">Transmembrane helix</keyword>
<feature type="transmembrane region" description="Helical" evidence="1">
    <location>
        <begin position="6"/>
        <end position="26"/>
    </location>
</feature>
<sequence length="84" mass="9150">MTVPFVFVLLLTVTYFCTSSLVGVVMELVSGEWAVQPATMTSDVAQIISAADEIERKTGVPRLPARDGFSTFECEGCTCVRRVD</sequence>
<accession>A0A4T2BT65</accession>